<keyword evidence="3" id="KW-1185">Reference proteome</keyword>
<gene>
    <name evidence="2" type="ORF">EYF80_032361</name>
</gene>
<dbReference type="Proteomes" id="UP000314294">
    <property type="component" value="Unassembled WGS sequence"/>
</dbReference>
<proteinExistence type="predicted"/>
<organism evidence="2 3">
    <name type="scientific">Liparis tanakae</name>
    <name type="common">Tanaka's snailfish</name>
    <dbReference type="NCBI Taxonomy" id="230148"/>
    <lineage>
        <taxon>Eukaryota</taxon>
        <taxon>Metazoa</taxon>
        <taxon>Chordata</taxon>
        <taxon>Craniata</taxon>
        <taxon>Vertebrata</taxon>
        <taxon>Euteleostomi</taxon>
        <taxon>Actinopterygii</taxon>
        <taxon>Neopterygii</taxon>
        <taxon>Teleostei</taxon>
        <taxon>Neoteleostei</taxon>
        <taxon>Acanthomorphata</taxon>
        <taxon>Eupercaria</taxon>
        <taxon>Perciformes</taxon>
        <taxon>Cottioidei</taxon>
        <taxon>Cottales</taxon>
        <taxon>Liparidae</taxon>
        <taxon>Liparis</taxon>
    </lineage>
</organism>
<comment type="caution">
    <text evidence="2">The sequence shown here is derived from an EMBL/GenBank/DDBJ whole genome shotgun (WGS) entry which is preliminary data.</text>
</comment>
<accession>A0A4Z2GXK7</accession>
<dbReference type="EMBL" id="SRLO01000406">
    <property type="protein sequence ID" value="TNN57392.1"/>
    <property type="molecule type" value="Genomic_DNA"/>
</dbReference>
<reference evidence="2 3" key="1">
    <citation type="submission" date="2019-03" db="EMBL/GenBank/DDBJ databases">
        <title>First draft genome of Liparis tanakae, snailfish: a comprehensive survey of snailfish specific genes.</title>
        <authorList>
            <person name="Kim W."/>
            <person name="Song I."/>
            <person name="Jeong J.-H."/>
            <person name="Kim D."/>
            <person name="Kim S."/>
            <person name="Ryu S."/>
            <person name="Song J.Y."/>
            <person name="Lee S.K."/>
        </authorList>
    </citation>
    <scope>NUCLEOTIDE SEQUENCE [LARGE SCALE GENOMIC DNA]</scope>
    <source>
        <tissue evidence="2">Muscle</tissue>
    </source>
</reference>
<evidence type="ECO:0000313" key="2">
    <source>
        <dbReference type="EMBL" id="TNN57392.1"/>
    </source>
</evidence>
<sequence length="140" mass="15270">MAQRVKNSVGLTWTSPLTGGDEWEWTRPIATRQLKWELSCLRTSGEHLNTAALLRPGGQPGPAGPLESLRREQRGYPLRFRGISTLEVMATAEDEAMAPGKETLCPAQLSAQLWGPTDMAGAEPPERRGPGLQCMDMAVD</sequence>
<name>A0A4Z2GXK7_9TELE</name>
<protein>
    <submittedName>
        <fullName evidence="2">Uncharacterized protein</fullName>
    </submittedName>
</protein>
<evidence type="ECO:0000256" key="1">
    <source>
        <dbReference type="SAM" id="MobiDB-lite"/>
    </source>
</evidence>
<dbReference type="AlphaFoldDB" id="A0A4Z2GXK7"/>
<feature type="region of interest" description="Disordered" evidence="1">
    <location>
        <begin position="115"/>
        <end position="140"/>
    </location>
</feature>
<evidence type="ECO:0000313" key="3">
    <source>
        <dbReference type="Proteomes" id="UP000314294"/>
    </source>
</evidence>